<organism evidence="1 2">
    <name type="scientific">Erwinia amylovora NBRC 12687 = CFBP 1232</name>
    <dbReference type="NCBI Taxonomy" id="1219359"/>
    <lineage>
        <taxon>Bacteria</taxon>
        <taxon>Pseudomonadati</taxon>
        <taxon>Pseudomonadota</taxon>
        <taxon>Gammaproteobacteria</taxon>
        <taxon>Enterobacterales</taxon>
        <taxon>Erwiniaceae</taxon>
        <taxon>Erwinia</taxon>
    </lineage>
</organism>
<dbReference type="RefSeq" id="WP_004155681.1">
    <property type="nucleotide sequence ID" value="NZ_BAYW01000014.1"/>
</dbReference>
<name>A0A830ZZB7_ERWAM</name>
<reference evidence="1 2" key="1">
    <citation type="submission" date="2012-11" db="EMBL/GenBank/DDBJ databases">
        <authorList>
            <person name="Linke B."/>
        </authorList>
    </citation>
    <scope>NUCLEOTIDE SEQUENCE [LARGE SCALE GENOMIC DNA]</scope>
    <source>
        <strain evidence="2">CFBP 1232</strain>
    </source>
</reference>
<proteinExistence type="predicted"/>
<dbReference type="EMBL" id="CAPB01000007">
    <property type="protein sequence ID" value="CCO92673.1"/>
    <property type="molecule type" value="Genomic_DNA"/>
</dbReference>
<gene>
    <name evidence="1" type="ORF">BN437_0709</name>
</gene>
<comment type="caution">
    <text evidence="1">The sequence shown here is derived from an EMBL/GenBank/DDBJ whole genome shotgun (WGS) entry which is preliminary data.</text>
</comment>
<reference evidence="1 2" key="2">
    <citation type="submission" date="2013-04" db="EMBL/GenBank/DDBJ databases">
        <title>Comparative genomics of 12 strains of Erwinia amylovora identifies a pan-genome with a large conserved core and provides insights into host specificity.</title>
        <authorList>
            <person name="Mann R.A."/>
            <person name="Smits T.H.M."/>
            <person name="Buehlmann A."/>
            <person name="Blom J."/>
            <person name="Goesmann A."/>
            <person name="Frey J.E."/>
            <person name="Plummer K.M."/>
            <person name="Beer S.V."/>
            <person name="Luck J."/>
            <person name="Duffy B."/>
            <person name="Rodoni B."/>
        </authorList>
    </citation>
    <scope>NUCLEOTIDE SEQUENCE [LARGE SCALE GENOMIC DNA]</scope>
    <source>
        <strain evidence="2">CFBP 1232</strain>
    </source>
</reference>
<evidence type="ECO:0000313" key="2">
    <source>
        <dbReference type="Proteomes" id="UP000013111"/>
    </source>
</evidence>
<protein>
    <submittedName>
        <fullName evidence="1">Uncharacterized protein</fullName>
    </submittedName>
</protein>
<dbReference type="AlphaFoldDB" id="A0A830ZZB7"/>
<accession>A0A830ZZB7</accession>
<dbReference type="Proteomes" id="UP000013111">
    <property type="component" value="Unassembled WGS sequence"/>
</dbReference>
<evidence type="ECO:0000313" key="1">
    <source>
        <dbReference type="EMBL" id="CCO92673.1"/>
    </source>
</evidence>
<dbReference type="GeneID" id="97605018"/>
<sequence>MPNDIKPEITPRFHIHYNLTDNTSAGASRPNVIWLALDISQSSEQLTPQEYQPASCLSPDKIQPANSTAECLSSLALLADTAAEAVKYTKSEVRQRVLPKPLFRPYLHAEDDSSGRKKLRDYLLNKTFKDNYSNEVSKSDKVISSADTNRLGSRQRDITDLLLLRATHPSFISNINNIKSLKNIESFQQRWRKIINRKLHNNQLSSQPLDKKKVWRKIIHELIVSHNKIAPELIPADIFPVQKENEVIQDRISSPEESVKQRLEQHLELALQLELRGITVNHG</sequence>